<dbReference type="InterPro" id="IPR007049">
    <property type="entry name" value="Carb-sel_porin_OprB"/>
</dbReference>
<reference evidence="3 4" key="1">
    <citation type="submission" date="2023-07" db="EMBL/GenBank/DDBJ databases">
        <title>Sorghum-associated microbial communities from plants grown in Nebraska, USA.</title>
        <authorList>
            <person name="Schachtman D."/>
        </authorList>
    </citation>
    <scope>NUCLEOTIDE SEQUENCE [LARGE SCALE GENOMIC DNA]</scope>
    <source>
        <strain evidence="3 4">BE190</strain>
    </source>
</reference>
<feature type="chain" id="PRO_5044967060" evidence="2">
    <location>
        <begin position="22"/>
        <end position="371"/>
    </location>
</feature>
<feature type="signal peptide" evidence="2">
    <location>
        <begin position="1"/>
        <end position="21"/>
    </location>
</feature>
<accession>A0ABU1V3J5</accession>
<comment type="caution">
    <text evidence="3">The sequence shown here is derived from an EMBL/GenBank/DDBJ whole genome shotgun (WGS) entry which is preliminary data.</text>
</comment>
<gene>
    <name evidence="3" type="ORF">J2X05_004060</name>
</gene>
<name>A0ABU1V3J5_9GAMM</name>
<keyword evidence="2" id="KW-0732">Signal</keyword>
<organism evidence="3 4">
    <name type="scientific">Cellvibrio fibrivorans</name>
    <dbReference type="NCBI Taxonomy" id="126350"/>
    <lineage>
        <taxon>Bacteria</taxon>
        <taxon>Pseudomonadati</taxon>
        <taxon>Pseudomonadota</taxon>
        <taxon>Gammaproteobacteria</taxon>
        <taxon>Cellvibrionales</taxon>
        <taxon>Cellvibrionaceae</taxon>
        <taxon>Cellvibrio</taxon>
    </lineage>
</organism>
<dbReference type="InterPro" id="IPR052932">
    <property type="entry name" value="OprB_Porin"/>
</dbReference>
<dbReference type="Pfam" id="PF04966">
    <property type="entry name" value="OprB"/>
    <property type="match status" value="1"/>
</dbReference>
<dbReference type="RefSeq" id="WP_310075941.1">
    <property type="nucleotide sequence ID" value="NZ_JAVDVX010000009.1"/>
</dbReference>
<comment type="similarity">
    <text evidence="1 2">Belongs to the OprB family.</text>
</comment>
<dbReference type="EMBL" id="JAVDVX010000009">
    <property type="protein sequence ID" value="MDR7092022.1"/>
    <property type="molecule type" value="Genomic_DNA"/>
</dbReference>
<sequence>MKKILTLLLLMTASVSFCARAESPYQLATALTLESVTNLDGGIREGSSELANVDLTLAIDTGAAGWWGNGAWFVYVLGDTGDNPSDDVGDVQGISNIATDEALKVYEFWYQHSFADDSVKVLFGLHDYNSTFYSLESAGLFTHPSFGIGPDTSQVGPSIFSTTSTALHFTFAGENNYLLAAIYDGIPGDPNDPRGTHVQFNSGDGLFSAVEWGWATDSKDKVALGVWQHTAEVENPVDGEMMDDNTGVYFIAEKNINDVAAVFVQLGQADDEFNQLEYYGGTGITFTGFWLDGDGLGLAVAHARNGDPYLDANSATDSGVDRAETAWELTYFAPVVDHLNLQGSFYYIQNPAMDKTLDDALAVGARAYIEF</sequence>
<proteinExistence type="inferred from homology"/>
<dbReference type="InterPro" id="IPR038673">
    <property type="entry name" value="OprB_sf"/>
</dbReference>
<evidence type="ECO:0000313" key="4">
    <source>
        <dbReference type="Proteomes" id="UP001253595"/>
    </source>
</evidence>
<evidence type="ECO:0000256" key="2">
    <source>
        <dbReference type="RuleBase" id="RU363072"/>
    </source>
</evidence>
<evidence type="ECO:0000313" key="3">
    <source>
        <dbReference type="EMBL" id="MDR7092022.1"/>
    </source>
</evidence>
<dbReference type="Proteomes" id="UP001253595">
    <property type="component" value="Unassembled WGS sequence"/>
</dbReference>
<evidence type="ECO:0000256" key="1">
    <source>
        <dbReference type="ARBA" id="ARBA00008769"/>
    </source>
</evidence>
<dbReference type="PANTHER" id="PTHR37944:SF1">
    <property type="entry name" value="PORIN B"/>
    <property type="match status" value="1"/>
</dbReference>
<protein>
    <submittedName>
        <fullName evidence="3">Porin</fullName>
    </submittedName>
</protein>
<dbReference type="Gene3D" id="2.40.160.180">
    <property type="entry name" value="Carbohydrate-selective porin OprB"/>
    <property type="match status" value="1"/>
</dbReference>
<keyword evidence="4" id="KW-1185">Reference proteome</keyword>
<dbReference type="PANTHER" id="PTHR37944">
    <property type="entry name" value="PORIN B"/>
    <property type="match status" value="1"/>
</dbReference>